<name>A0A6J5NS59_9CAUD</name>
<proteinExistence type="predicted"/>
<gene>
    <name evidence="2" type="ORF">UFOVP724_32</name>
</gene>
<keyword evidence="1" id="KW-0812">Transmembrane</keyword>
<keyword evidence="1" id="KW-1133">Transmembrane helix</keyword>
<keyword evidence="1" id="KW-0472">Membrane</keyword>
<dbReference type="EMBL" id="LR796696">
    <property type="protein sequence ID" value="CAB4159975.1"/>
    <property type="molecule type" value="Genomic_DNA"/>
</dbReference>
<evidence type="ECO:0008006" key="3">
    <source>
        <dbReference type="Google" id="ProtNLM"/>
    </source>
</evidence>
<evidence type="ECO:0000256" key="1">
    <source>
        <dbReference type="SAM" id="Phobius"/>
    </source>
</evidence>
<reference evidence="2" key="1">
    <citation type="submission" date="2020-04" db="EMBL/GenBank/DDBJ databases">
        <authorList>
            <person name="Chiriac C."/>
            <person name="Salcher M."/>
            <person name="Ghai R."/>
            <person name="Kavagutti S V."/>
        </authorList>
    </citation>
    <scope>NUCLEOTIDE SEQUENCE</scope>
</reference>
<sequence length="273" mass="32009">MDPNAFERRKILRGSIKSLPLECKEIENFLRELCLKSQAHNAYLVGGAIRQLVRTICWKGETPEDILLFLDQNLRDRDILVDRDVDPALVDSLWSKHLTRVRCPAELDILVHSTKEYVEQLDWHSNAVWYDGRYLCFLPLKEGEDYLCSLNQAYNRGDDYQDGYMLLRGWINHHPIRGFDCFADTFPAQSMDSFYFPTYLKKLVELNRLYGKDDIFFAELKTLYKSGWISRETYLSHKVGTGTLRFLLLNNKEAIAIVVFYLLLFYFILSSSF</sequence>
<organism evidence="2">
    <name type="scientific">uncultured Caudovirales phage</name>
    <dbReference type="NCBI Taxonomy" id="2100421"/>
    <lineage>
        <taxon>Viruses</taxon>
        <taxon>Duplodnaviria</taxon>
        <taxon>Heunggongvirae</taxon>
        <taxon>Uroviricota</taxon>
        <taxon>Caudoviricetes</taxon>
        <taxon>Peduoviridae</taxon>
        <taxon>Maltschvirus</taxon>
        <taxon>Maltschvirus maltsch</taxon>
    </lineage>
</organism>
<protein>
    <recommendedName>
        <fullName evidence="3">Poly A polymerase head domain-containing protein</fullName>
    </recommendedName>
</protein>
<evidence type="ECO:0000313" key="2">
    <source>
        <dbReference type="EMBL" id="CAB4159975.1"/>
    </source>
</evidence>
<feature type="transmembrane region" description="Helical" evidence="1">
    <location>
        <begin position="254"/>
        <end position="272"/>
    </location>
</feature>
<accession>A0A6J5NS59</accession>